<dbReference type="EMBL" id="JANBOJ010000086">
    <property type="protein sequence ID" value="KAJ1722981.1"/>
    <property type="molecule type" value="Genomic_DNA"/>
</dbReference>
<feature type="region of interest" description="Disordered" evidence="4">
    <location>
        <begin position="142"/>
        <end position="241"/>
    </location>
</feature>
<feature type="compositionally biased region" description="Gly residues" evidence="4">
    <location>
        <begin position="355"/>
        <end position="365"/>
    </location>
</feature>
<feature type="compositionally biased region" description="Low complexity" evidence="4">
    <location>
        <begin position="59"/>
        <end position="72"/>
    </location>
</feature>
<reference evidence="6" key="1">
    <citation type="submission" date="2022-07" db="EMBL/GenBank/DDBJ databases">
        <title>Phylogenomic reconstructions and comparative analyses of Kickxellomycotina fungi.</title>
        <authorList>
            <person name="Reynolds N.K."/>
            <person name="Stajich J.E."/>
            <person name="Barry K."/>
            <person name="Grigoriev I.V."/>
            <person name="Crous P."/>
            <person name="Smith M.E."/>
        </authorList>
    </citation>
    <scope>NUCLEOTIDE SEQUENCE</scope>
    <source>
        <strain evidence="6">NBRC 32514</strain>
    </source>
</reference>
<dbReference type="InterPro" id="IPR011011">
    <property type="entry name" value="Znf_FYVE_PHD"/>
</dbReference>
<feature type="compositionally biased region" description="Acidic residues" evidence="4">
    <location>
        <begin position="487"/>
        <end position="503"/>
    </location>
</feature>
<dbReference type="GO" id="GO:0033698">
    <property type="term" value="C:Rpd3L complex"/>
    <property type="evidence" value="ECO:0007669"/>
    <property type="project" value="TreeGrafter"/>
</dbReference>
<feature type="compositionally biased region" description="Acidic residues" evidence="4">
    <location>
        <begin position="209"/>
        <end position="237"/>
    </location>
</feature>
<dbReference type="OrthoDB" id="418595at2759"/>
<dbReference type="Pfam" id="PF20826">
    <property type="entry name" value="PHD_5"/>
    <property type="match status" value="1"/>
</dbReference>
<dbReference type="GO" id="GO:0061188">
    <property type="term" value="P:negative regulation of rDNA heterochromatin formation"/>
    <property type="evidence" value="ECO:0007669"/>
    <property type="project" value="TreeGrafter"/>
</dbReference>
<feature type="compositionally biased region" description="Low complexity" evidence="4">
    <location>
        <begin position="804"/>
        <end position="819"/>
    </location>
</feature>
<dbReference type="GO" id="GO:0008270">
    <property type="term" value="F:zinc ion binding"/>
    <property type="evidence" value="ECO:0007669"/>
    <property type="project" value="UniProtKB-KW"/>
</dbReference>
<feature type="compositionally biased region" description="Basic and acidic residues" evidence="4">
    <location>
        <begin position="189"/>
        <end position="207"/>
    </location>
</feature>
<dbReference type="PANTHER" id="PTHR47793:SF1">
    <property type="entry name" value="HISTONE DEACETYLASE COMPLEX SUBUNIT CTI6"/>
    <property type="match status" value="1"/>
</dbReference>
<feature type="compositionally biased region" description="Low complexity" evidence="4">
    <location>
        <begin position="690"/>
        <end position="704"/>
    </location>
</feature>
<evidence type="ECO:0000313" key="6">
    <source>
        <dbReference type="EMBL" id="KAJ1722981.1"/>
    </source>
</evidence>
<evidence type="ECO:0000313" key="7">
    <source>
        <dbReference type="Proteomes" id="UP001149813"/>
    </source>
</evidence>
<organism evidence="6 7">
    <name type="scientific">Coemansia erecta</name>
    <dbReference type="NCBI Taxonomy" id="147472"/>
    <lineage>
        <taxon>Eukaryota</taxon>
        <taxon>Fungi</taxon>
        <taxon>Fungi incertae sedis</taxon>
        <taxon>Zoopagomycota</taxon>
        <taxon>Kickxellomycotina</taxon>
        <taxon>Kickxellomycetes</taxon>
        <taxon>Kickxellales</taxon>
        <taxon>Kickxellaceae</taxon>
        <taxon>Coemansia</taxon>
    </lineage>
</organism>
<feature type="compositionally biased region" description="Low complexity" evidence="4">
    <location>
        <begin position="425"/>
        <end position="435"/>
    </location>
</feature>
<feature type="compositionally biased region" description="Polar residues" evidence="4">
    <location>
        <begin position="830"/>
        <end position="841"/>
    </location>
</feature>
<accession>A0A9W8CSU2</accession>
<evidence type="ECO:0000256" key="1">
    <source>
        <dbReference type="ARBA" id="ARBA00022723"/>
    </source>
</evidence>
<name>A0A9W8CSU2_9FUNG</name>
<feature type="compositionally biased region" description="Basic residues" evidence="4">
    <location>
        <begin position="386"/>
        <end position="395"/>
    </location>
</feature>
<dbReference type="InterPro" id="IPR053051">
    <property type="entry name" value="HDAC_complex_subunit"/>
</dbReference>
<dbReference type="CDD" id="cd15550">
    <property type="entry name" value="PHD_MLL5"/>
    <property type="match status" value="1"/>
</dbReference>
<keyword evidence="2" id="KW-0863">Zinc-finger</keyword>
<proteinExistence type="predicted"/>
<feature type="region of interest" description="Disordered" evidence="4">
    <location>
        <begin position="792"/>
        <end position="871"/>
    </location>
</feature>
<feature type="compositionally biased region" description="Basic and acidic residues" evidence="4">
    <location>
        <begin position="561"/>
        <end position="575"/>
    </location>
</feature>
<dbReference type="PANTHER" id="PTHR47793">
    <property type="entry name" value="HISTONE DEACETYLASE COMPLEX SUBUNIT CTI6"/>
    <property type="match status" value="1"/>
</dbReference>
<feature type="region of interest" description="Disordered" evidence="4">
    <location>
        <begin position="351"/>
        <end position="716"/>
    </location>
</feature>
<feature type="compositionally biased region" description="Polar residues" evidence="4">
    <location>
        <begin position="443"/>
        <end position="455"/>
    </location>
</feature>
<evidence type="ECO:0000256" key="3">
    <source>
        <dbReference type="ARBA" id="ARBA00022833"/>
    </source>
</evidence>
<dbReference type="InterPro" id="IPR013083">
    <property type="entry name" value="Znf_RING/FYVE/PHD"/>
</dbReference>
<dbReference type="GO" id="GO:0061186">
    <property type="term" value="P:negative regulation of silent mating-type cassette heterochromatin formation"/>
    <property type="evidence" value="ECO:0007669"/>
    <property type="project" value="TreeGrafter"/>
</dbReference>
<feature type="domain" description="Zinc finger PHD-type" evidence="5">
    <location>
        <begin position="240"/>
        <end position="285"/>
    </location>
</feature>
<gene>
    <name evidence="6" type="primary">CTI6</name>
    <name evidence="6" type="ORF">LPJ53_002647</name>
</gene>
<keyword evidence="7" id="KW-1185">Reference proteome</keyword>
<dbReference type="Gene3D" id="3.30.40.10">
    <property type="entry name" value="Zinc/RING finger domain, C3HC4 (zinc finger)"/>
    <property type="match status" value="1"/>
</dbReference>
<dbReference type="SMART" id="SM00249">
    <property type="entry name" value="PHD"/>
    <property type="match status" value="1"/>
</dbReference>
<feature type="region of interest" description="Disordered" evidence="4">
    <location>
        <begin position="59"/>
        <end position="78"/>
    </location>
</feature>
<evidence type="ECO:0000259" key="5">
    <source>
        <dbReference type="SMART" id="SM00249"/>
    </source>
</evidence>
<comment type="caution">
    <text evidence="6">The sequence shown here is derived from an EMBL/GenBank/DDBJ whole genome shotgun (WGS) entry which is preliminary data.</text>
</comment>
<keyword evidence="1" id="KW-0479">Metal-binding</keyword>
<feature type="compositionally biased region" description="Low complexity" evidence="4">
    <location>
        <begin position="577"/>
        <end position="595"/>
    </location>
</feature>
<evidence type="ECO:0000256" key="2">
    <source>
        <dbReference type="ARBA" id="ARBA00022771"/>
    </source>
</evidence>
<dbReference type="AlphaFoldDB" id="A0A9W8CSU2"/>
<feature type="compositionally biased region" description="Low complexity" evidence="4">
    <location>
        <begin position="154"/>
        <end position="170"/>
    </location>
</feature>
<keyword evidence="3" id="KW-0862">Zinc</keyword>
<evidence type="ECO:0000256" key="4">
    <source>
        <dbReference type="SAM" id="MobiDB-lite"/>
    </source>
</evidence>
<protein>
    <submittedName>
        <fullName evidence="6">Histone deacetylase complex subunit</fullName>
    </submittedName>
</protein>
<feature type="compositionally biased region" description="Basic residues" evidence="4">
    <location>
        <begin position="520"/>
        <end position="534"/>
    </location>
</feature>
<dbReference type="InterPro" id="IPR001965">
    <property type="entry name" value="Znf_PHD"/>
</dbReference>
<dbReference type="PROSITE" id="PS01359">
    <property type="entry name" value="ZF_PHD_1"/>
    <property type="match status" value="1"/>
</dbReference>
<sequence length="894" mass="94368">MSSDTRQRHCHHHYTSVLPVLSLHRCPGRASADSKVILPDSYSSKLGALDFGCLQAQKQQQQSQQRQQPSYQTRRPVSWSAGTGYSWVVAEHDSARGPAGIRRKSYSESDSCTAAERKVLLGSGRRRSLAASALAMALAAAGGSGSRSQDQQQSPPADSADEGSAPADADGGSGSANRQPDGGRGGNADSKDGVGADGQADAKKGSSDQDGENENGDEDNEDDEDGDDDDEEEEDDGDVRCVCGERNDGELMIQCELCQVWQHTLCMGIRDEAHIPDKYYCETCQPEDHPYINSRPRTVVLAEATLMGTSTMMRRSAVMAVAKMTAREEYRTAAAAAAIAASVAAAATGAKAANGSGGGGGGGGSSKRTPKKSGRGSGAAASKSSRNGRRSRRSTRGAADQDAGDRSEEDYDGPGTHADGGGGSLSSSSGANGSRSGEDASRGHQQQQASGGRKNQTPRRPAANQISGSAKRRRTTPGKQPNGAGLSDDDNDNDGVDPGDSADDLSARTLDARHEGGGRARARQARTPKSRRRSISTLAKTPSPTATAAASLRRQPNGESSDFRAALDDARRGRSEPGSPQRPLSSSSPTLQSLLYGGAGDENSAEADGTAGARGKRKRAATAVRGRQRMTVSASNSPFIGEGGGGGFAAFDSDAGFPQRVRATTSAGHAGGSDEAGQSADDRSDAARSQQNQQQQQQHQNQQQRAPRHAFPPQEMHDVDGNLIMVPSHMLNAQGQPIYSSVTSDTMCKIRYPHSRASLYDLNRRAKQMLEWLGKTQSEYEHERLAWLQPRAAPGGAADSAGEQQQPQQHPQQQQQQQQEAGAARRVGSIQVSEAPTSPISPSDWPNDDDVAGDAEPALEDAAESKPGHPQSTLAIMESLVWRLIRFQEAYSGY</sequence>
<feature type="compositionally biased region" description="Acidic residues" evidence="4">
    <location>
        <begin position="846"/>
        <end position="862"/>
    </location>
</feature>
<dbReference type="SUPFAM" id="SSF57903">
    <property type="entry name" value="FYVE/PHD zinc finger"/>
    <property type="match status" value="1"/>
</dbReference>
<feature type="compositionally biased region" description="Low complexity" evidence="4">
    <location>
        <begin position="536"/>
        <end position="552"/>
    </location>
</feature>
<dbReference type="Proteomes" id="UP001149813">
    <property type="component" value="Unassembled WGS sequence"/>
</dbReference>
<dbReference type="InterPro" id="IPR019786">
    <property type="entry name" value="Zinc_finger_PHD-type_CS"/>
</dbReference>
<dbReference type="GO" id="GO:0070210">
    <property type="term" value="C:Rpd3L-Expanded complex"/>
    <property type="evidence" value="ECO:0007669"/>
    <property type="project" value="TreeGrafter"/>
</dbReference>